<dbReference type="EMBL" id="QFFJ01000002">
    <property type="protein sequence ID" value="RBL90392.1"/>
    <property type="molecule type" value="Genomic_DNA"/>
</dbReference>
<keyword evidence="2" id="KW-1185">Reference proteome</keyword>
<dbReference type="OrthoDB" id="696332at2"/>
<reference evidence="1 2" key="1">
    <citation type="submission" date="2018-05" db="EMBL/GenBank/DDBJ databases">
        <title>Chitinophaga sp. K3CV102501T nov., isolated from isolated from a monsoon evergreen broad-leaved forest soil.</title>
        <authorList>
            <person name="Lv Y."/>
        </authorList>
    </citation>
    <scope>NUCLEOTIDE SEQUENCE [LARGE SCALE GENOMIC DNA]</scope>
    <source>
        <strain evidence="1 2">GDMCC 1.1325</strain>
    </source>
</reference>
<accession>A0A365XVJ6</accession>
<proteinExistence type="predicted"/>
<comment type="caution">
    <text evidence="1">The sequence shown here is derived from an EMBL/GenBank/DDBJ whole genome shotgun (WGS) entry which is preliminary data.</text>
</comment>
<organism evidence="1 2">
    <name type="scientific">Chitinophaga flava</name>
    <dbReference type="NCBI Taxonomy" id="2259036"/>
    <lineage>
        <taxon>Bacteria</taxon>
        <taxon>Pseudomonadati</taxon>
        <taxon>Bacteroidota</taxon>
        <taxon>Chitinophagia</taxon>
        <taxon>Chitinophagales</taxon>
        <taxon>Chitinophagaceae</taxon>
        <taxon>Chitinophaga</taxon>
    </lineage>
</organism>
<evidence type="ECO:0000313" key="1">
    <source>
        <dbReference type="EMBL" id="RBL90392.1"/>
    </source>
</evidence>
<dbReference type="AlphaFoldDB" id="A0A365XVJ6"/>
<protein>
    <submittedName>
        <fullName evidence="1">Uncharacterized protein</fullName>
    </submittedName>
</protein>
<dbReference type="RefSeq" id="WP_147243572.1">
    <property type="nucleotide sequence ID" value="NZ_QFFJ01000002.1"/>
</dbReference>
<gene>
    <name evidence="1" type="ORF">DF182_28430</name>
</gene>
<dbReference type="Proteomes" id="UP000253410">
    <property type="component" value="Unassembled WGS sequence"/>
</dbReference>
<evidence type="ECO:0000313" key="2">
    <source>
        <dbReference type="Proteomes" id="UP000253410"/>
    </source>
</evidence>
<name>A0A365XVJ6_9BACT</name>
<sequence length="352" mass="42033">MENITVHDLIQMIGRKSTDPEFVQWYTSLGIGAPPSALKDGGKLFQDKQHQLQIGFDYGIINDRFYPPVISDEDFNYDCYCSRIEVFQISYGANEDEYQDRKPATFWQDFIHPGSTLEECIEFFDGNYGKDGAFHCYTFHKKLNETVELIVSFTSDNRRIRWIEIFISECTEIFGYRQLSLDWKSKLSNWRGMELELRRLQPYLLLIKWLFDQRYLLLPEDVYQQPLGLDEQALLDFTNKYLNGHLWNNQLVDVPYLYDFLFSVAQSGYNTIKTPEGKTWDIHIDHLYIKAAELWETYKKLEKNYKDPEWNTKMYNITTLLHLDEEQSLTMLRIFTEAFEIFKRHSMELRKY</sequence>